<dbReference type="AlphaFoldDB" id="A0A0J7IEF7"/>
<dbReference type="Gene3D" id="3.40.30.10">
    <property type="entry name" value="Glutaredoxin"/>
    <property type="match status" value="1"/>
</dbReference>
<gene>
    <name evidence="7" type="ORF">ACM46_08855</name>
</gene>
<evidence type="ECO:0000313" key="8">
    <source>
        <dbReference type="Proteomes" id="UP000036261"/>
    </source>
</evidence>
<dbReference type="InterPro" id="IPR013766">
    <property type="entry name" value="Thioredoxin_domain"/>
</dbReference>
<evidence type="ECO:0000256" key="1">
    <source>
        <dbReference type="ARBA" id="ARBA00004196"/>
    </source>
</evidence>
<dbReference type="PANTHER" id="PTHR42852:SF6">
    <property type="entry name" value="THIOL:DISULFIDE INTERCHANGE PROTEIN DSBE"/>
    <property type="match status" value="1"/>
</dbReference>
<dbReference type="PANTHER" id="PTHR42852">
    <property type="entry name" value="THIOL:DISULFIDE INTERCHANGE PROTEIN DSBE"/>
    <property type="match status" value="1"/>
</dbReference>
<dbReference type="Pfam" id="PF13905">
    <property type="entry name" value="Thioredoxin_8"/>
    <property type="match status" value="1"/>
</dbReference>
<evidence type="ECO:0000256" key="3">
    <source>
        <dbReference type="ARBA" id="ARBA00023157"/>
    </source>
</evidence>
<dbReference type="EMBL" id="LFND01000003">
    <property type="protein sequence ID" value="KMQ64384.1"/>
    <property type="molecule type" value="Genomic_DNA"/>
</dbReference>
<evidence type="ECO:0000256" key="5">
    <source>
        <dbReference type="SAM" id="SignalP"/>
    </source>
</evidence>
<keyword evidence="2" id="KW-0201">Cytochrome c-type biogenesis</keyword>
<dbReference type="RefSeq" id="WP_048506294.1">
    <property type="nucleotide sequence ID" value="NZ_LFND01000003.1"/>
</dbReference>
<dbReference type="PATRIC" id="fig|558151.6.peg.1858"/>
<dbReference type="InterPro" id="IPR050553">
    <property type="entry name" value="Thioredoxin_ResA/DsbE_sf"/>
</dbReference>
<evidence type="ECO:0000256" key="4">
    <source>
        <dbReference type="ARBA" id="ARBA00023284"/>
    </source>
</evidence>
<dbReference type="InterPro" id="IPR036249">
    <property type="entry name" value="Thioredoxin-like_sf"/>
</dbReference>
<dbReference type="GO" id="GO:0017004">
    <property type="term" value="P:cytochrome complex assembly"/>
    <property type="evidence" value="ECO:0007669"/>
    <property type="project" value="UniProtKB-KW"/>
</dbReference>
<keyword evidence="4" id="KW-0676">Redox-active center</keyword>
<evidence type="ECO:0000259" key="6">
    <source>
        <dbReference type="PROSITE" id="PS51352"/>
    </source>
</evidence>
<organism evidence="7 8">
    <name type="scientific">Chryseobacterium angstadtii</name>
    <dbReference type="NCBI Taxonomy" id="558151"/>
    <lineage>
        <taxon>Bacteria</taxon>
        <taxon>Pseudomonadati</taxon>
        <taxon>Bacteroidota</taxon>
        <taxon>Flavobacteriia</taxon>
        <taxon>Flavobacteriales</taxon>
        <taxon>Weeksellaceae</taxon>
        <taxon>Chryseobacterium group</taxon>
        <taxon>Chryseobacterium</taxon>
    </lineage>
</organism>
<keyword evidence="8" id="KW-1185">Reference proteome</keyword>
<proteinExistence type="predicted"/>
<dbReference type="CDD" id="cd02966">
    <property type="entry name" value="TlpA_like_family"/>
    <property type="match status" value="1"/>
</dbReference>
<keyword evidence="3" id="KW-1015">Disulfide bond</keyword>
<evidence type="ECO:0000256" key="2">
    <source>
        <dbReference type="ARBA" id="ARBA00022748"/>
    </source>
</evidence>
<evidence type="ECO:0000313" key="7">
    <source>
        <dbReference type="EMBL" id="KMQ64384.1"/>
    </source>
</evidence>
<feature type="domain" description="Thioredoxin" evidence="6">
    <location>
        <begin position="351"/>
        <end position="500"/>
    </location>
</feature>
<reference evidence="7 8" key="1">
    <citation type="journal article" date="2013" name="Int. J. Syst. Evol. Microbiol.">
        <title>Chryseobacterium angstadtii sp. nov., isolated from a newt tank.</title>
        <authorList>
            <person name="Kirk K.E."/>
            <person name="Hoffman J.A."/>
            <person name="Smith K.A."/>
            <person name="Strahan B.L."/>
            <person name="Failor K.C."/>
            <person name="Krebs J.E."/>
            <person name="Gale A.N."/>
            <person name="Do T.D."/>
            <person name="Sontag T.C."/>
            <person name="Batties A.M."/>
            <person name="Mistiszyn K."/>
            <person name="Newman J.D."/>
        </authorList>
    </citation>
    <scope>NUCLEOTIDE SEQUENCE [LARGE SCALE GENOMIC DNA]</scope>
    <source>
        <strain evidence="7 8">KM</strain>
    </source>
</reference>
<comment type="subcellular location">
    <subcellularLocation>
        <location evidence="1">Cell envelope</location>
    </subcellularLocation>
</comment>
<sequence>MKMIVKFIILGILLVNYANARTIQTNSKGGNKVAYLRIIINDLTKKNNIKLAYWDNGWGANSGVNNKNLTSNSGERIKIEFKNNESFLYADLSVENGQTIFNNYIIEPGDDLTFNIERNIITVTGKGKEKYELFFDIQKDLKKLSVQTLDSVRKLEKIYGYEYFALRKTDITSYERRFDNAFVSLENSKLTALGALEKYRDKLSKSIYSLLKANITFKYKNDYQQAYIFYTSEANAQNKEFADSCINKLKKIYSENLLKFDQKFDRDILLYSDYYYDFILTGLRKKDFPPPQAVAFLRKDFSGLFQDRLLTSYLLVKKLQSDKYSDIIIEVTNSVKTPYCIDLLTKYRDSSLAGSLAYNFSLQDTLGNVVKQSDFLGKVLLIDFYFTGCTNCRILNDQMTEIYNIYKDNPKIKFINISIDKSKYEWIKSVRSLEYSHRGSLNLYTNGNGSEEKLISHYNIRGYPTVLIIDKLGKIASLNPPRPYDEKNRMNLIQLINSLL</sequence>
<keyword evidence="5" id="KW-0732">Signal</keyword>
<dbReference type="OrthoDB" id="9815205at2"/>
<dbReference type="PROSITE" id="PS51352">
    <property type="entry name" value="THIOREDOXIN_2"/>
    <property type="match status" value="1"/>
</dbReference>
<dbReference type="Proteomes" id="UP000036261">
    <property type="component" value="Unassembled WGS sequence"/>
</dbReference>
<dbReference type="SUPFAM" id="SSF52833">
    <property type="entry name" value="Thioredoxin-like"/>
    <property type="match status" value="1"/>
</dbReference>
<dbReference type="InterPro" id="IPR012336">
    <property type="entry name" value="Thioredoxin-like_fold"/>
</dbReference>
<comment type="caution">
    <text evidence="7">The sequence shown here is derived from an EMBL/GenBank/DDBJ whole genome shotgun (WGS) entry which is preliminary data.</text>
</comment>
<name>A0A0J7IEF7_9FLAO</name>
<dbReference type="STRING" id="558151.ACM46_08855"/>
<dbReference type="GO" id="GO:0030313">
    <property type="term" value="C:cell envelope"/>
    <property type="evidence" value="ECO:0007669"/>
    <property type="project" value="UniProtKB-SubCell"/>
</dbReference>
<protein>
    <recommendedName>
        <fullName evidence="6">Thioredoxin domain-containing protein</fullName>
    </recommendedName>
</protein>
<feature type="signal peptide" evidence="5">
    <location>
        <begin position="1"/>
        <end position="20"/>
    </location>
</feature>
<dbReference type="GeneID" id="56898559"/>
<feature type="chain" id="PRO_5005288265" description="Thioredoxin domain-containing protein" evidence="5">
    <location>
        <begin position="21"/>
        <end position="500"/>
    </location>
</feature>
<accession>A0A0J7IEF7</accession>